<protein>
    <recommendedName>
        <fullName evidence="7">Sec-independent protein translocase protein TatC</fullName>
    </recommendedName>
</protein>
<keyword evidence="4 7" id="KW-1133">Transmembrane helix</keyword>
<feature type="transmembrane region" description="Helical" evidence="7">
    <location>
        <begin position="174"/>
        <end position="193"/>
    </location>
</feature>
<keyword evidence="9" id="KW-1185">Reference proteome</keyword>
<keyword evidence="3 7" id="KW-0653">Protein transport</keyword>
<proteinExistence type="inferred from homology"/>
<evidence type="ECO:0000256" key="6">
    <source>
        <dbReference type="ARBA" id="ARBA00023136"/>
    </source>
</evidence>
<comment type="function">
    <text evidence="7">Part of the twin-arginine translocation (Tat) system that transports large folded proteins containing a characteristic twin-arginine motif in their signal peptide across membranes. Together with TatB, TatC is part of a receptor directly interacting with Tat signal peptides.</text>
</comment>
<evidence type="ECO:0000256" key="3">
    <source>
        <dbReference type="ARBA" id="ARBA00022927"/>
    </source>
</evidence>
<comment type="subcellular location">
    <subcellularLocation>
        <location evidence="7">Cell membrane</location>
        <topology evidence="7">Multi-pass membrane protein</topology>
    </subcellularLocation>
    <subcellularLocation>
        <location evidence="1">Membrane</location>
        <topology evidence="1">Multi-pass membrane protein</topology>
    </subcellularLocation>
</comment>
<dbReference type="AlphaFoldDB" id="A0A9E7C225"/>
<name>A0A9E7C225_9ACTN</name>
<accession>A0A9E7C225</accession>
<feature type="transmembrane region" description="Helical" evidence="7">
    <location>
        <begin position="132"/>
        <end position="153"/>
    </location>
</feature>
<dbReference type="PANTHER" id="PTHR30371:SF0">
    <property type="entry name" value="SEC-INDEPENDENT PROTEIN TRANSLOCASE PROTEIN TATC, CHLOROPLASTIC-RELATED"/>
    <property type="match status" value="1"/>
</dbReference>
<gene>
    <name evidence="8" type="primary">tatC_1</name>
    <name evidence="7" type="synonym">tatC</name>
    <name evidence="8" type="ORF">DSM104329_03612</name>
</gene>
<dbReference type="EMBL" id="CP087164">
    <property type="protein sequence ID" value="UGS37197.1"/>
    <property type="molecule type" value="Genomic_DNA"/>
</dbReference>
<comment type="subunit">
    <text evidence="7">The Tat system comprises two distinct complexes: a TatABC complex, containing multiple copies of TatA, TatB and TatC subunits, and a separate TatA complex, containing only TatA subunits. Substrates initially bind to the TatABC complex, which probably triggers association of the separate TatA complex to form the active translocon.</text>
</comment>
<evidence type="ECO:0000256" key="7">
    <source>
        <dbReference type="HAMAP-Rule" id="MF_00902"/>
    </source>
</evidence>
<evidence type="ECO:0000256" key="1">
    <source>
        <dbReference type="ARBA" id="ARBA00004141"/>
    </source>
</evidence>
<keyword evidence="5 7" id="KW-0811">Translocation</keyword>
<comment type="caution">
    <text evidence="7">Lacks conserved residue(s) required for the propagation of feature annotation.</text>
</comment>
<keyword evidence="7" id="KW-0813">Transport</keyword>
<evidence type="ECO:0000256" key="4">
    <source>
        <dbReference type="ARBA" id="ARBA00022989"/>
    </source>
</evidence>
<dbReference type="NCBIfam" id="TIGR00945">
    <property type="entry name" value="tatC"/>
    <property type="match status" value="1"/>
</dbReference>
<dbReference type="PANTHER" id="PTHR30371">
    <property type="entry name" value="SEC-INDEPENDENT PROTEIN TRANSLOCASE PROTEIN TATC"/>
    <property type="match status" value="1"/>
</dbReference>
<keyword evidence="6 7" id="KW-0472">Membrane</keyword>
<evidence type="ECO:0000313" key="8">
    <source>
        <dbReference type="EMBL" id="UGS37197.1"/>
    </source>
</evidence>
<dbReference type="GO" id="GO:0043953">
    <property type="term" value="P:protein transport by the Tat complex"/>
    <property type="evidence" value="ECO:0007669"/>
    <property type="project" value="UniProtKB-UniRule"/>
</dbReference>
<feature type="transmembrane region" description="Helical" evidence="7">
    <location>
        <begin position="226"/>
        <end position="247"/>
    </location>
</feature>
<keyword evidence="7" id="KW-1003">Cell membrane</keyword>
<keyword evidence="2 7" id="KW-0812">Transmembrane</keyword>
<dbReference type="RefSeq" id="WP_259311254.1">
    <property type="nucleotide sequence ID" value="NZ_CP087164.1"/>
</dbReference>
<comment type="similarity">
    <text evidence="7">Belongs to the TatC family.</text>
</comment>
<organism evidence="8 9">
    <name type="scientific">Capillimicrobium parvum</name>
    <dbReference type="NCBI Taxonomy" id="2884022"/>
    <lineage>
        <taxon>Bacteria</taxon>
        <taxon>Bacillati</taxon>
        <taxon>Actinomycetota</taxon>
        <taxon>Thermoleophilia</taxon>
        <taxon>Solirubrobacterales</taxon>
        <taxon>Capillimicrobiaceae</taxon>
        <taxon>Capillimicrobium</taxon>
    </lineage>
</organism>
<dbReference type="GO" id="GO:0033281">
    <property type="term" value="C:TAT protein transport complex"/>
    <property type="evidence" value="ECO:0007669"/>
    <property type="project" value="UniProtKB-UniRule"/>
</dbReference>
<evidence type="ECO:0000313" key="9">
    <source>
        <dbReference type="Proteomes" id="UP001162834"/>
    </source>
</evidence>
<dbReference type="GO" id="GO:0065002">
    <property type="term" value="P:intracellular protein transmembrane transport"/>
    <property type="evidence" value="ECO:0007669"/>
    <property type="project" value="TreeGrafter"/>
</dbReference>
<dbReference type="GO" id="GO:0009977">
    <property type="term" value="F:proton motive force dependent protein transmembrane transporter activity"/>
    <property type="evidence" value="ECO:0007669"/>
    <property type="project" value="TreeGrafter"/>
</dbReference>
<evidence type="ECO:0000256" key="5">
    <source>
        <dbReference type="ARBA" id="ARBA00023010"/>
    </source>
</evidence>
<evidence type="ECO:0000256" key="2">
    <source>
        <dbReference type="ARBA" id="ARBA00022692"/>
    </source>
</evidence>
<dbReference type="KEGG" id="sbae:DSM104329_03612"/>
<dbReference type="Pfam" id="PF00902">
    <property type="entry name" value="TatC"/>
    <property type="match status" value="1"/>
</dbReference>
<dbReference type="HAMAP" id="MF_00902">
    <property type="entry name" value="TatC"/>
    <property type="match status" value="1"/>
</dbReference>
<dbReference type="Proteomes" id="UP001162834">
    <property type="component" value="Chromosome"/>
</dbReference>
<sequence>MEAFPLRAVAHDERLTLTEHLGELRARLLLSVTVLAVLFAGCLWQSRSLLHVLNVPLAQITISSPAEGARGELPQALARSASAFTRLAHASSLAPADQRAALNAARSLGAASQTLSRPDARAPITLGLGEPFATSVTVAFAFALLLGLPFLLFQAWAFISPAIAPAERRAVRPLLLCAPALFAIGVAFAYFLVLPPAVRFLQGFNHGAFDVMVQARAYYRFELMTMLALGAMFEIPVVLLALGRAGILSSAALRRHRRYAIVGLSVLGALLPGTDPVTTLLETLPLFGLYEATIVLLRLSEHRRDRQQALSA</sequence>
<reference evidence="8" key="1">
    <citation type="journal article" date="2022" name="Int. J. Syst. Evol. Microbiol.">
        <title>Pseudomonas aegrilactucae sp. nov. and Pseudomonas morbosilactucae sp. nov., pathogens causing bacterial rot of lettuce in Japan.</title>
        <authorList>
            <person name="Sawada H."/>
            <person name="Fujikawa T."/>
            <person name="Satou M."/>
        </authorList>
    </citation>
    <scope>NUCLEOTIDE SEQUENCE</scope>
    <source>
        <strain evidence="8">0166_1</strain>
    </source>
</reference>
<dbReference type="InterPro" id="IPR002033">
    <property type="entry name" value="TatC"/>
</dbReference>